<evidence type="ECO:0000313" key="3">
    <source>
        <dbReference type="Proteomes" id="UP000642809"/>
    </source>
</evidence>
<evidence type="ECO:0000256" key="1">
    <source>
        <dbReference type="SAM" id="Phobius"/>
    </source>
</evidence>
<keyword evidence="1" id="KW-0812">Transmembrane</keyword>
<keyword evidence="1" id="KW-0472">Membrane</keyword>
<sequence>MWYHKIYNTCNHDKLEAYIYAVLVGLSSLVLWTTIFLLPGCVSVQPVITEDQGVVIDIGDDWVEVSYKVVNRPIDTRVRNIYQKRCGHYYRISDLYPDPLKEREPCHEQDPHFFPGTNVKM</sequence>
<gene>
    <name evidence="2" type="ORF">GCM10008106_27090</name>
</gene>
<keyword evidence="1" id="KW-1133">Transmembrane helix</keyword>
<comment type="caution">
    <text evidence="2">The sequence shown here is derived from an EMBL/GenBank/DDBJ whole genome shotgun (WGS) entry which is preliminary data.</text>
</comment>
<name>A0A8J3CYI8_9BACT</name>
<proteinExistence type="predicted"/>
<protein>
    <submittedName>
        <fullName evidence="2">Uncharacterized protein</fullName>
    </submittedName>
</protein>
<dbReference type="RefSeq" id="WP_189583609.1">
    <property type="nucleotide sequence ID" value="NZ_BMYF01000017.1"/>
</dbReference>
<accession>A0A8J3CYI8</accession>
<reference evidence="2" key="1">
    <citation type="journal article" date="2014" name="Int. J. Syst. Evol. Microbiol.">
        <title>Complete genome sequence of Corynebacterium casei LMG S-19264T (=DSM 44701T), isolated from a smear-ripened cheese.</title>
        <authorList>
            <consortium name="US DOE Joint Genome Institute (JGI-PGF)"/>
            <person name="Walter F."/>
            <person name="Albersmeier A."/>
            <person name="Kalinowski J."/>
            <person name="Ruckert C."/>
        </authorList>
    </citation>
    <scope>NUCLEOTIDE SEQUENCE</scope>
    <source>
        <strain evidence="2">KCTC 23224</strain>
    </source>
</reference>
<organism evidence="2 3">
    <name type="scientific">Mongoliitalea lutea</name>
    <dbReference type="NCBI Taxonomy" id="849756"/>
    <lineage>
        <taxon>Bacteria</taxon>
        <taxon>Pseudomonadati</taxon>
        <taxon>Bacteroidota</taxon>
        <taxon>Cytophagia</taxon>
        <taxon>Cytophagales</taxon>
        <taxon>Cyclobacteriaceae</taxon>
        <taxon>Mongoliitalea</taxon>
    </lineage>
</organism>
<reference evidence="2" key="2">
    <citation type="submission" date="2020-09" db="EMBL/GenBank/DDBJ databases">
        <authorList>
            <person name="Sun Q."/>
            <person name="Kim S."/>
        </authorList>
    </citation>
    <scope>NUCLEOTIDE SEQUENCE</scope>
    <source>
        <strain evidence="2">KCTC 23224</strain>
    </source>
</reference>
<dbReference type="EMBL" id="BMYF01000017">
    <property type="protein sequence ID" value="GHB44595.1"/>
    <property type="molecule type" value="Genomic_DNA"/>
</dbReference>
<dbReference type="Proteomes" id="UP000642809">
    <property type="component" value="Unassembled WGS sequence"/>
</dbReference>
<evidence type="ECO:0000313" key="2">
    <source>
        <dbReference type="EMBL" id="GHB44595.1"/>
    </source>
</evidence>
<keyword evidence="3" id="KW-1185">Reference proteome</keyword>
<feature type="transmembrane region" description="Helical" evidence="1">
    <location>
        <begin position="17"/>
        <end position="38"/>
    </location>
</feature>
<dbReference type="AlphaFoldDB" id="A0A8J3CYI8"/>